<reference evidence="2 3" key="1">
    <citation type="submission" date="2018-06" db="EMBL/GenBank/DDBJ databases">
        <title>Genomic Encyclopedia of Type Strains, Phase III (KMG-III): the genomes of soil and plant-associated and newly described type strains.</title>
        <authorList>
            <person name="Whitman W."/>
        </authorList>
    </citation>
    <scope>NUCLEOTIDE SEQUENCE [LARGE SCALE GENOMIC DNA]</scope>
    <source>
        <strain evidence="2 3">CECT 9025</strain>
    </source>
</reference>
<sequence length="273" mass="29062">MSSDVPSTRDFRPTRRGFLQGGAAGAALTGLAARARAQDAAEPVPLDQYEPQFFTAAEYAFVLAATARLIPSEGDGPGAIETRVPVYIDLQLGGDFGQAADWYMEGPFQPDADPLLGYQSPLTPAEVYRQAIPVVEEFCQNRMGAGFADLSPEDQDSVIKALEQNKDPLSGSDSGAEDTEVVESGAGGGASGGSAEPATSQPILSAELRDFFSLLLQNTKEGFFADPMYGGNYQMQGWTYIGFTGARASFKEWVDKHDVPYPLGPVSISGERA</sequence>
<gene>
    <name evidence="2" type="ORF">DFP88_103203</name>
</gene>
<comment type="caution">
    <text evidence="2">The sequence shown here is derived from an EMBL/GenBank/DDBJ whole genome shotgun (WGS) entry which is preliminary data.</text>
</comment>
<dbReference type="Proteomes" id="UP000248311">
    <property type="component" value="Unassembled WGS sequence"/>
</dbReference>
<dbReference type="EMBL" id="QJTE01000003">
    <property type="protein sequence ID" value="PYE83842.1"/>
    <property type="molecule type" value="Genomic_DNA"/>
</dbReference>
<keyword evidence="3" id="KW-1185">Reference proteome</keyword>
<accession>A0A318SQ88</accession>
<dbReference type="InterPro" id="IPR006311">
    <property type="entry name" value="TAT_signal"/>
</dbReference>
<evidence type="ECO:0000313" key="3">
    <source>
        <dbReference type="Proteomes" id="UP000248311"/>
    </source>
</evidence>
<dbReference type="PROSITE" id="PS51318">
    <property type="entry name" value="TAT"/>
    <property type="match status" value="1"/>
</dbReference>
<organism evidence="2 3">
    <name type="scientific">Pseudoroseicyclus aestuarii</name>
    <dbReference type="NCBI Taxonomy" id="1795041"/>
    <lineage>
        <taxon>Bacteria</taxon>
        <taxon>Pseudomonadati</taxon>
        <taxon>Pseudomonadota</taxon>
        <taxon>Alphaproteobacteria</taxon>
        <taxon>Rhodobacterales</taxon>
        <taxon>Paracoccaceae</taxon>
        <taxon>Pseudoroseicyclus</taxon>
    </lineage>
</organism>
<evidence type="ECO:0000313" key="2">
    <source>
        <dbReference type="EMBL" id="PYE83842.1"/>
    </source>
</evidence>
<proteinExistence type="predicted"/>
<feature type="region of interest" description="Disordered" evidence="1">
    <location>
        <begin position="165"/>
        <end position="200"/>
    </location>
</feature>
<dbReference type="Pfam" id="PF13618">
    <property type="entry name" value="Gluconate_2-dh3"/>
    <property type="match status" value="1"/>
</dbReference>
<protein>
    <submittedName>
        <fullName evidence="2">Gluconate 2-dehydrogenase gamma chain</fullName>
    </submittedName>
</protein>
<dbReference type="AlphaFoldDB" id="A0A318SQ88"/>
<name>A0A318SQ88_9RHOB</name>
<evidence type="ECO:0000256" key="1">
    <source>
        <dbReference type="SAM" id="MobiDB-lite"/>
    </source>
</evidence>
<dbReference type="InterPro" id="IPR027056">
    <property type="entry name" value="Gluconate_2DH_su3"/>
</dbReference>